<keyword evidence="2" id="KW-1185">Reference proteome</keyword>
<gene>
    <name evidence="1" type="ORF">RFM23_30570</name>
</gene>
<dbReference type="Proteomes" id="UP001276564">
    <property type="component" value="Unassembled WGS sequence"/>
</dbReference>
<sequence>MSRDEVSALYGDILRSAFHSAIIEEKIPESQWRQFAEQMVRDFTGTDAVDPDFVEWIIRKSGRRVNGPAPPKYLDHKLECPYCLTIRLRIPDDARPETPISCDDCGEYLGTWDELQTDFEKQGGQNGVFRLEKGRIQRIR</sequence>
<proteinExistence type="predicted"/>
<dbReference type="EMBL" id="JAVIIP010000034">
    <property type="protein sequence ID" value="MDX8541949.1"/>
    <property type="molecule type" value="Genomic_DNA"/>
</dbReference>
<evidence type="ECO:0000313" key="1">
    <source>
        <dbReference type="EMBL" id="MDX8541949.1"/>
    </source>
</evidence>
<protein>
    <submittedName>
        <fullName evidence="1">Uncharacterized protein</fullName>
    </submittedName>
</protein>
<reference evidence="1 2" key="1">
    <citation type="submission" date="2023-08" db="EMBL/GenBank/DDBJ databases">
        <title>Implementing the SeqCode for naming new Mesorhizobium species isolated from Vachellia karroo root nodules.</title>
        <authorList>
            <person name="Van Lill M."/>
        </authorList>
    </citation>
    <scope>NUCLEOTIDE SEQUENCE [LARGE SCALE GENOMIC DNA]</scope>
    <source>
        <strain evidence="1 2">VK4B</strain>
    </source>
</reference>
<dbReference type="RefSeq" id="WP_320256279.1">
    <property type="nucleotide sequence ID" value="NZ_JAVIIO010000022.1"/>
</dbReference>
<evidence type="ECO:0000313" key="2">
    <source>
        <dbReference type="Proteomes" id="UP001276564"/>
    </source>
</evidence>
<organism evidence="1 2">
    <name type="scientific">Mesorhizobium abyssinicae</name>
    <dbReference type="NCBI Taxonomy" id="1209958"/>
    <lineage>
        <taxon>Bacteria</taxon>
        <taxon>Pseudomonadati</taxon>
        <taxon>Pseudomonadota</taxon>
        <taxon>Alphaproteobacteria</taxon>
        <taxon>Hyphomicrobiales</taxon>
        <taxon>Phyllobacteriaceae</taxon>
        <taxon>Mesorhizobium</taxon>
    </lineage>
</organism>
<comment type="caution">
    <text evidence="1">The sequence shown here is derived from an EMBL/GenBank/DDBJ whole genome shotgun (WGS) entry which is preliminary data.</text>
</comment>
<name>A0ABU5AXC6_9HYPH</name>
<accession>A0ABU5AXC6</accession>